<dbReference type="PANTHER" id="PTHR42792:SF1">
    <property type="entry name" value="FLAGELLAR HOOK-ASSOCIATED PROTEIN 3"/>
    <property type="match status" value="1"/>
</dbReference>
<evidence type="ECO:0000313" key="7">
    <source>
        <dbReference type="Proteomes" id="UP000029558"/>
    </source>
</evidence>
<dbReference type="OrthoDB" id="9768249at2"/>
<dbReference type="InterPro" id="IPR001029">
    <property type="entry name" value="Flagellin_N"/>
</dbReference>
<dbReference type="Proteomes" id="UP000029558">
    <property type="component" value="Chromosome"/>
</dbReference>
<dbReference type="Pfam" id="PF00700">
    <property type="entry name" value="Flagellin_C"/>
    <property type="match status" value="1"/>
</dbReference>
<keyword evidence="6" id="KW-0969">Cilium</keyword>
<evidence type="ECO:0000256" key="4">
    <source>
        <dbReference type="ARBA" id="ARBA00022525"/>
    </source>
</evidence>
<dbReference type="Pfam" id="PF00669">
    <property type="entry name" value="Flagellin_N"/>
    <property type="match status" value="1"/>
</dbReference>
<dbReference type="GO" id="GO:0005198">
    <property type="term" value="F:structural molecule activity"/>
    <property type="evidence" value="ECO:0007669"/>
    <property type="project" value="InterPro"/>
</dbReference>
<dbReference type="EMBL" id="CP012508">
    <property type="protein sequence ID" value="ALB23090.1"/>
    <property type="molecule type" value="Genomic_DNA"/>
</dbReference>
<keyword evidence="6" id="KW-0966">Cell projection</keyword>
<dbReference type="PANTHER" id="PTHR42792">
    <property type="entry name" value="FLAGELLIN"/>
    <property type="match status" value="1"/>
</dbReference>
<organism evidence="6 7">
    <name type="scientific">Piscirickettsia salmonis</name>
    <dbReference type="NCBI Taxonomy" id="1238"/>
    <lineage>
        <taxon>Bacteria</taxon>
        <taxon>Pseudomonadati</taxon>
        <taxon>Pseudomonadota</taxon>
        <taxon>Gammaproteobacteria</taxon>
        <taxon>Thiotrichales</taxon>
        <taxon>Piscirickettsiaceae</taxon>
        <taxon>Piscirickettsia</taxon>
    </lineage>
</organism>
<dbReference type="SUPFAM" id="SSF64518">
    <property type="entry name" value="Phase 1 flagellin"/>
    <property type="match status" value="1"/>
</dbReference>
<protein>
    <submittedName>
        <fullName evidence="6">Flagellar hook-associated protein 3</fullName>
    </submittedName>
</protein>
<sequence length="463" mass="50346">MVTRVSTSSIFNTTVENMAKRQEELAKVQDQIASNKKILTAADDPIDALRTLALKNNIAQKKQFSENMDFSRSRLELEEATLTSLAGLFREVKVRAIEAGNGGYATSDVREVGRSIASLLESIVQQANSRDRNGEYLFSGSKMTQQPFVQDKNGAYLYQGNDTQALARLDENLEVPVSDSGQAVFFSQAMFAKTRAHENNAISVTNNNQQVASISVGYVKDVLKWQKSQEVPESYIIQFEPLAGSAPPGSPTDVDVSPTSNDAQTFSVYSATTGQIVIGEDGQPMTGLAVKRPTSSTDPAEPTVININGLVIEVTMDPNIIDAASGLPRGPQVGDRFTIEPEQQQNVMNVIDDFAKFLLSYVGGEPEGNITLNENIQRMIASIDEAAGTLLSVTTEVGLRQSNIHLQQEVSSHIQLSQNKALGDLSDLDFAKAVSELSILQTTLQATQLAFSRVQNLTLFSFL</sequence>
<evidence type="ECO:0000256" key="3">
    <source>
        <dbReference type="ARBA" id="ARBA00005709"/>
    </source>
</evidence>
<evidence type="ECO:0000256" key="5">
    <source>
        <dbReference type="ARBA" id="ARBA00023143"/>
    </source>
</evidence>
<evidence type="ECO:0000313" key="6">
    <source>
        <dbReference type="EMBL" id="ALB23090.1"/>
    </source>
</evidence>
<comment type="subcellular location">
    <subcellularLocation>
        <location evidence="1">Bacterial flagellum</location>
    </subcellularLocation>
    <subcellularLocation>
        <location evidence="2">Secreted</location>
    </subcellularLocation>
</comment>
<dbReference type="RefSeq" id="WP_027242985.1">
    <property type="nucleotide sequence ID" value="NZ_CP012508.1"/>
</dbReference>
<dbReference type="InterPro" id="IPR001492">
    <property type="entry name" value="Flagellin"/>
</dbReference>
<evidence type="ECO:0000256" key="2">
    <source>
        <dbReference type="ARBA" id="ARBA00004613"/>
    </source>
</evidence>
<keyword evidence="4" id="KW-0964">Secreted</keyword>
<dbReference type="InterPro" id="IPR013384">
    <property type="entry name" value="Flagell_FlgL"/>
</dbReference>
<reference evidence="6 7" key="1">
    <citation type="journal article" date="2014" name="Genome Announc.">
        <title>Comparative Genome Analysis of Two Isolates of the Fish Pathogen Piscirickettsia salmonis from Different Hosts Reveals Major Differences in Virulence-Associated Secretion Systems.</title>
        <authorList>
            <person name="Bohle H."/>
            <person name="Henriquez P."/>
            <person name="Grothusen H."/>
            <person name="Navas E."/>
            <person name="Sandoval A."/>
            <person name="Bustamante F."/>
            <person name="Bustos P."/>
            <person name="Mancilla M."/>
        </authorList>
    </citation>
    <scope>NUCLEOTIDE SEQUENCE [LARGE SCALE GENOMIC DNA]</scope>
    <source>
        <strain evidence="7">B1-32597</strain>
    </source>
</reference>
<accession>A0A6I5XZ64</accession>
<keyword evidence="5" id="KW-0975">Bacterial flagellum</keyword>
<name>A0A6I5XZ64_PISSA</name>
<dbReference type="Gene3D" id="1.20.1330.10">
    <property type="entry name" value="f41 fragment of flagellin, N-terminal domain"/>
    <property type="match status" value="2"/>
</dbReference>
<dbReference type="AlphaFoldDB" id="A0A6I5XZ64"/>
<dbReference type="GO" id="GO:0005576">
    <property type="term" value="C:extracellular region"/>
    <property type="evidence" value="ECO:0007669"/>
    <property type="project" value="UniProtKB-SubCell"/>
</dbReference>
<evidence type="ECO:0000256" key="1">
    <source>
        <dbReference type="ARBA" id="ARBA00004365"/>
    </source>
</evidence>
<dbReference type="NCBIfam" id="TIGR02550">
    <property type="entry name" value="flagell_flgL"/>
    <property type="match status" value="1"/>
</dbReference>
<dbReference type="InterPro" id="IPR046358">
    <property type="entry name" value="Flagellin_C"/>
</dbReference>
<comment type="similarity">
    <text evidence="3">Belongs to the bacterial flagellin family.</text>
</comment>
<proteinExistence type="inferred from homology"/>
<dbReference type="GO" id="GO:0071973">
    <property type="term" value="P:bacterial-type flagellum-dependent cell motility"/>
    <property type="evidence" value="ECO:0007669"/>
    <property type="project" value="InterPro"/>
</dbReference>
<dbReference type="GO" id="GO:0009424">
    <property type="term" value="C:bacterial-type flagellum hook"/>
    <property type="evidence" value="ECO:0007669"/>
    <property type="project" value="InterPro"/>
</dbReference>
<gene>
    <name evidence="6" type="ORF">KU39_1910</name>
</gene>
<keyword evidence="6" id="KW-0282">Flagellum</keyword>